<dbReference type="InterPro" id="IPR011055">
    <property type="entry name" value="Dup_hybrid_motif"/>
</dbReference>
<dbReference type="OrthoDB" id="36515at2157"/>
<dbReference type="AlphaFoldDB" id="A0A1U7EVC4"/>
<dbReference type="HOGENOM" id="CLU_942000_0_0_2"/>
<feature type="domain" description="DUF8155" evidence="1">
    <location>
        <begin position="3"/>
        <end position="138"/>
    </location>
</feature>
<protein>
    <submittedName>
        <fullName evidence="3">Peptidase M23 family protein</fullName>
    </submittedName>
</protein>
<organism evidence="3 4">
    <name type="scientific">Natronomonas pharaonis (strain ATCC 35678 / DSM 2160 / CIP 103997 / JCM 8858 / NBRC 14720 / NCIMB 2260 / Gabara)</name>
    <name type="common">Halobacterium pharaonis</name>
    <dbReference type="NCBI Taxonomy" id="348780"/>
    <lineage>
        <taxon>Archaea</taxon>
        <taxon>Methanobacteriati</taxon>
        <taxon>Methanobacteriota</taxon>
        <taxon>Stenosarchaea group</taxon>
        <taxon>Halobacteria</taxon>
        <taxon>Halobacteriales</taxon>
        <taxon>Natronomonadaceae</taxon>
        <taxon>Natronomonas</taxon>
    </lineage>
</organism>
<dbReference type="Pfam" id="PF26482">
    <property type="entry name" value="DUF8155"/>
    <property type="match status" value="1"/>
</dbReference>
<feature type="domain" description="DUF8155" evidence="2">
    <location>
        <begin position="144"/>
        <end position="268"/>
    </location>
</feature>
<dbReference type="EMBL" id="CR936257">
    <property type="protein sequence ID" value="CAI48942.1"/>
    <property type="molecule type" value="Genomic_DNA"/>
</dbReference>
<gene>
    <name evidence="3" type="ordered locus">NP_1702A</name>
</gene>
<dbReference type="KEGG" id="nph:NP_1702A"/>
<dbReference type="InterPro" id="IPR058817">
    <property type="entry name" value="DUF8155_C"/>
</dbReference>
<dbReference type="RefSeq" id="WP_011322575.1">
    <property type="nucleotide sequence ID" value="NC_007426.1"/>
</dbReference>
<dbReference type="InterPro" id="IPR058468">
    <property type="entry name" value="DUF8155_N"/>
</dbReference>
<evidence type="ECO:0000313" key="4">
    <source>
        <dbReference type="Proteomes" id="UP000002698"/>
    </source>
</evidence>
<name>A0A1U7EVC4_NATPD</name>
<proteinExistence type="predicted"/>
<evidence type="ECO:0000259" key="2">
    <source>
        <dbReference type="Pfam" id="PF26483"/>
    </source>
</evidence>
<dbReference type="EnsemblBacteria" id="CAI48942">
    <property type="protein sequence ID" value="CAI48942"/>
    <property type="gene ID" value="NP_1702A"/>
</dbReference>
<dbReference type="Gene3D" id="2.70.70.10">
    <property type="entry name" value="Glucose Permease (Domain IIA)"/>
    <property type="match status" value="1"/>
</dbReference>
<dbReference type="eggNOG" id="arCOG02979">
    <property type="taxonomic scope" value="Archaea"/>
</dbReference>
<accession>A0A1U7EVC4</accession>
<evidence type="ECO:0000313" key="3">
    <source>
        <dbReference type="EMBL" id="CAI48942.1"/>
    </source>
</evidence>
<evidence type="ECO:0000259" key="1">
    <source>
        <dbReference type="Pfam" id="PF26482"/>
    </source>
</evidence>
<dbReference type="Proteomes" id="UP000002698">
    <property type="component" value="Chromosome"/>
</dbReference>
<keyword evidence="4" id="KW-1185">Reference proteome</keyword>
<dbReference type="Pfam" id="PF26483">
    <property type="entry name" value="DUF8155_C"/>
    <property type="match status" value="1"/>
</dbReference>
<sequence length="272" mass="28805">MVTLPAAALDPYERFSRYNSPYPAHDDGCAVDLYPARKTAYAPVSGEVRSIRTVQCPEKPYGTSVDHLVCVDCGDHIARLLHVDPAVEVGEHIEVGDRIGTLIRSGFFARWVDHHLHVGFRDHGQNIERASGSLPLTVDVPVEGVGWSGYGTVIEAGQTYVVLDAPGGNEEGFVALTADDGTPLDGGLPHYDRGGAFGAFPKTVSLLGTEVGHEDGRGITWCDVEIRASGRAATGLSLFASRGSVSVKLVFGSGHDVAVGDELTIAIEPSEG</sequence>
<dbReference type="GeneID" id="3701230"/>
<reference evidence="3 4" key="1">
    <citation type="journal article" date="2005" name="Genome Res.">
        <title>Living with two extremes: conclusions from the genome sequence of Natronomonas pharaonis.</title>
        <authorList>
            <person name="Falb M."/>
            <person name="Pfeiffer F."/>
            <person name="Palm P."/>
            <person name="Rodewald K."/>
            <person name="Hickmann V."/>
            <person name="Tittor J."/>
            <person name="Oesterhelt D."/>
        </authorList>
    </citation>
    <scope>NUCLEOTIDE SEQUENCE [LARGE SCALE GENOMIC DNA]</scope>
    <source>
        <strain evidence="4">ATCC 35678 / DSM 2160 / CIP 103997 / JCM 8858 / NBRC 14720 / NCIMB 2260 / Gabara</strain>
    </source>
</reference>
<dbReference type="STRING" id="348780.NP_1702A"/>